<sequence>MSWLVVGQQQTKAGPHGRLVQPEGGKQVRSVDGLGTLRVSFAKYHGNDGQTIAIDVRLRPIDDDQNRTTYMLATGLTSSRNNSTIDLLFTSRWACGNYKLVIIEHQLHKGVHIAFQVAAPRIKITCLPLPLNDIVFSPPAS</sequence>
<accession>A0A0L6USR4</accession>
<evidence type="ECO:0000256" key="1">
    <source>
        <dbReference type="SAM" id="MobiDB-lite"/>
    </source>
</evidence>
<evidence type="ECO:0000313" key="3">
    <source>
        <dbReference type="Proteomes" id="UP000037035"/>
    </source>
</evidence>
<proteinExistence type="predicted"/>
<keyword evidence="3" id="KW-1185">Reference proteome</keyword>
<dbReference type="VEuPathDB" id="FungiDB:VP01_41g1"/>
<gene>
    <name evidence="2" type="ORF">VP01_41g1</name>
</gene>
<dbReference type="AlphaFoldDB" id="A0A0L6USR4"/>
<evidence type="ECO:0000313" key="2">
    <source>
        <dbReference type="EMBL" id="KNZ50865.1"/>
    </source>
</evidence>
<dbReference type="EMBL" id="LAVV01009280">
    <property type="protein sequence ID" value="KNZ50865.1"/>
    <property type="molecule type" value="Genomic_DNA"/>
</dbReference>
<dbReference type="OrthoDB" id="2503933at2759"/>
<reference evidence="2 3" key="1">
    <citation type="submission" date="2015-08" db="EMBL/GenBank/DDBJ databases">
        <title>Next Generation Sequencing and Analysis of the Genome of Puccinia sorghi L Schw, the Causal Agent of Maize Common Rust.</title>
        <authorList>
            <person name="Rochi L."/>
            <person name="Burguener G."/>
            <person name="Darino M."/>
            <person name="Turjanski A."/>
            <person name="Kreff E."/>
            <person name="Dieguez M.J."/>
            <person name="Sacco F."/>
        </authorList>
    </citation>
    <scope>NUCLEOTIDE SEQUENCE [LARGE SCALE GENOMIC DNA]</scope>
    <source>
        <strain evidence="2 3">RO10H11247</strain>
    </source>
</reference>
<organism evidence="2 3">
    <name type="scientific">Puccinia sorghi</name>
    <dbReference type="NCBI Taxonomy" id="27349"/>
    <lineage>
        <taxon>Eukaryota</taxon>
        <taxon>Fungi</taxon>
        <taxon>Dikarya</taxon>
        <taxon>Basidiomycota</taxon>
        <taxon>Pucciniomycotina</taxon>
        <taxon>Pucciniomycetes</taxon>
        <taxon>Pucciniales</taxon>
        <taxon>Pucciniaceae</taxon>
        <taxon>Puccinia</taxon>
    </lineage>
</organism>
<feature type="region of interest" description="Disordered" evidence="1">
    <location>
        <begin position="1"/>
        <end position="23"/>
    </location>
</feature>
<protein>
    <submittedName>
        <fullName evidence="2">Secreted protein</fullName>
    </submittedName>
</protein>
<dbReference type="Proteomes" id="UP000037035">
    <property type="component" value="Unassembled WGS sequence"/>
</dbReference>
<name>A0A0L6USR4_9BASI</name>
<comment type="caution">
    <text evidence="2">The sequence shown here is derived from an EMBL/GenBank/DDBJ whole genome shotgun (WGS) entry which is preliminary data.</text>
</comment>